<dbReference type="Pfam" id="PF13639">
    <property type="entry name" value="zf-RING_2"/>
    <property type="match status" value="1"/>
</dbReference>
<reference evidence="7" key="1">
    <citation type="journal article" date="2010" name="Nat. Biotechnol.">
        <title>Draft genome sequence of the oilseed species Ricinus communis.</title>
        <authorList>
            <person name="Chan A.P."/>
            <person name="Crabtree J."/>
            <person name="Zhao Q."/>
            <person name="Lorenzi H."/>
            <person name="Orvis J."/>
            <person name="Puiu D."/>
            <person name="Melake-Berhan A."/>
            <person name="Jones K.M."/>
            <person name="Redman J."/>
            <person name="Chen G."/>
            <person name="Cahoon E.B."/>
            <person name="Gedil M."/>
            <person name="Stanke M."/>
            <person name="Haas B.J."/>
            <person name="Wortman J.R."/>
            <person name="Fraser-Liggett C.M."/>
            <person name="Ravel J."/>
            <person name="Rabinowicz P.D."/>
        </authorList>
    </citation>
    <scope>NUCLEOTIDE SEQUENCE [LARGE SCALE GENOMIC DNA]</scope>
    <source>
        <strain evidence="7">cv. Hale</strain>
    </source>
</reference>
<dbReference type="eggNOG" id="KOG0800">
    <property type="taxonomic scope" value="Eukaryota"/>
</dbReference>
<name>B9T4Z3_RICCO</name>
<evidence type="ECO:0000256" key="4">
    <source>
        <dbReference type="PROSITE-ProRule" id="PRU00175"/>
    </source>
</evidence>
<dbReference type="InterPro" id="IPR051834">
    <property type="entry name" value="RING_finger_E3_ligase"/>
</dbReference>
<dbReference type="Gene3D" id="3.30.40.10">
    <property type="entry name" value="Zinc/RING finger domain, C3HC4 (zinc finger)"/>
    <property type="match status" value="1"/>
</dbReference>
<keyword evidence="2 4" id="KW-0863">Zinc-finger</keyword>
<dbReference type="InParanoid" id="B9T4Z3"/>
<dbReference type="PANTHER" id="PTHR45931:SF16">
    <property type="entry name" value="RING_U-BOX SUPERFAMILY PROTEIN"/>
    <property type="match status" value="1"/>
</dbReference>
<keyword evidence="3" id="KW-0862">Zinc</keyword>
<gene>
    <name evidence="6" type="ORF">RCOM_0664330</name>
</gene>
<dbReference type="EMBL" id="EQ974499">
    <property type="protein sequence ID" value="EEF29069.1"/>
    <property type="molecule type" value="Genomic_DNA"/>
</dbReference>
<dbReference type="Proteomes" id="UP000008311">
    <property type="component" value="Unassembled WGS sequence"/>
</dbReference>
<evidence type="ECO:0000256" key="3">
    <source>
        <dbReference type="ARBA" id="ARBA00022833"/>
    </source>
</evidence>
<feature type="domain" description="RING-type" evidence="5">
    <location>
        <begin position="50"/>
        <end position="91"/>
    </location>
</feature>
<evidence type="ECO:0000313" key="7">
    <source>
        <dbReference type="Proteomes" id="UP000008311"/>
    </source>
</evidence>
<dbReference type="SMART" id="SM00184">
    <property type="entry name" value="RING"/>
    <property type="match status" value="1"/>
</dbReference>
<evidence type="ECO:0000256" key="2">
    <source>
        <dbReference type="ARBA" id="ARBA00022771"/>
    </source>
</evidence>
<evidence type="ECO:0000313" key="6">
    <source>
        <dbReference type="EMBL" id="EEF29069.1"/>
    </source>
</evidence>
<sequence>MRMMLDLLMMMDGEDVNEPRRGVSRSTLKKLKNERFSAAAAEGCGISSDCAICLEEFGGEVKLIKMPCPHIFHKMCIFGWLKNQKTHPMCRREVDN</sequence>
<accession>B9T4Z3</accession>
<proteinExistence type="predicted"/>
<evidence type="ECO:0000259" key="5">
    <source>
        <dbReference type="PROSITE" id="PS50089"/>
    </source>
</evidence>
<dbReference type="InterPro" id="IPR001841">
    <property type="entry name" value="Znf_RING"/>
</dbReference>
<keyword evidence="1" id="KW-0479">Metal-binding</keyword>
<dbReference type="GO" id="GO:0008270">
    <property type="term" value="F:zinc ion binding"/>
    <property type="evidence" value="ECO:0007669"/>
    <property type="project" value="UniProtKB-KW"/>
</dbReference>
<dbReference type="InterPro" id="IPR013083">
    <property type="entry name" value="Znf_RING/FYVE/PHD"/>
</dbReference>
<dbReference type="PROSITE" id="PS50089">
    <property type="entry name" value="ZF_RING_2"/>
    <property type="match status" value="1"/>
</dbReference>
<organism evidence="6 7">
    <name type="scientific">Ricinus communis</name>
    <name type="common">Castor bean</name>
    <dbReference type="NCBI Taxonomy" id="3988"/>
    <lineage>
        <taxon>Eukaryota</taxon>
        <taxon>Viridiplantae</taxon>
        <taxon>Streptophyta</taxon>
        <taxon>Embryophyta</taxon>
        <taxon>Tracheophyta</taxon>
        <taxon>Spermatophyta</taxon>
        <taxon>Magnoliopsida</taxon>
        <taxon>eudicotyledons</taxon>
        <taxon>Gunneridae</taxon>
        <taxon>Pentapetalae</taxon>
        <taxon>rosids</taxon>
        <taxon>fabids</taxon>
        <taxon>Malpighiales</taxon>
        <taxon>Euphorbiaceae</taxon>
        <taxon>Acalyphoideae</taxon>
        <taxon>Acalypheae</taxon>
        <taxon>Ricinus</taxon>
    </lineage>
</organism>
<protein>
    <submittedName>
        <fullName evidence="6">Zinc finger protein, putative</fullName>
    </submittedName>
</protein>
<dbReference type="AlphaFoldDB" id="B9T4Z3"/>
<dbReference type="PANTHER" id="PTHR45931">
    <property type="entry name" value="SI:CH211-59O9.10"/>
    <property type="match status" value="1"/>
</dbReference>
<evidence type="ECO:0000256" key="1">
    <source>
        <dbReference type="ARBA" id="ARBA00022723"/>
    </source>
</evidence>
<dbReference type="FunCoup" id="B9T4Z3">
    <property type="interactions" value="510"/>
</dbReference>
<keyword evidence="7" id="KW-1185">Reference proteome</keyword>
<dbReference type="SUPFAM" id="SSF57850">
    <property type="entry name" value="RING/U-box"/>
    <property type="match status" value="1"/>
</dbReference>